<protein>
    <submittedName>
        <fullName evidence="2">Uncharacterized protein</fullName>
    </submittedName>
</protein>
<evidence type="ECO:0000313" key="3">
    <source>
        <dbReference type="Proteomes" id="UP000051330"/>
    </source>
</evidence>
<evidence type="ECO:0000256" key="1">
    <source>
        <dbReference type="SAM" id="MobiDB-lite"/>
    </source>
</evidence>
<dbReference type="AlphaFoldDB" id="A0A0R1N075"/>
<feature type="region of interest" description="Disordered" evidence="1">
    <location>
        <begin position="184"/>
        <end position="224"/>
    </location>
</feature>
<dbReference type="PATRIC" id="fig|1423792.3.peg.1770"/>
<gene>
    <name evidence="2" type="ORF">FD09_GL001746</name>
</gene>
<name>A0A0R1N075_9LACO</name>
<organism evidence="2 3">
    <name type="scientific">Schleiferilactobacillus perolens DSM 12744</name>
    <dbReference type="NCBI Taxonomy" id="1423792"/>
    <lineage>
        <taxon>Bacteria</taxon>
        <taxon>Bacillati</taxon>
        <taxon>Bacillota</taxon>
        <taxon>Bacilli</taxon>
        <taxon>Lactobacillales</taxon>
        <taxon>Lactobacillaceae</taxon>
        <taxon>Schleiferilactobacillus</taxon>
    </lineage>
</organism>
<feature type="compositionally biased region" description="Low complexity" evidence="1">
    <location>
        <begin position="188"/>
        <end position="205"/>
    </location>
</feature>
<feature type="compositionally biased region" description="Acidic residues" evidence="1">
    <location>
        <begin position="206"/>
        <end position="216"/>
    </location>
</feature>
<dbReference type="Proteomes" id="UP000051330">
    <property type="component" value="Unassembled WGS sequence"/>
</dbReference>
<comment type="caution">
    <text evidence="2">The sequence shown here is derived from an EMBL/GenBank/DDBJ whole genome shotgun (WGS) entry which is preliminary data.</text>
</comment>
<accession>A0A0R1N075</accession>
<sequence length="312" mass="33532">MIVLSGCELPGQFVGKNSFAEGTSASGHHISAKESSAKKPSNQTKAVAYSDLPTKVTRNIHFTFKADQDETADSNAGAVYIITMTVVNGSSVPIIFDSSKFQIIAPDWSERQRTAQSGTIRLKPGSKATINNLFTKVSRQSLSGSGIFVYLTWQHPLAYVYKCFESGGVSSDNLGDTKLIKMNTPKQADSASSSSSSDNNPSANTDDTDDDADDTSDTSSSGTVDMKNLTQAQLLDWVRADLASKGLQVDRDNILLTPGFEDGYAIVHVDTPRTQSSGISWHTVYRVNSDGELEVSTGNDSYTVVSTPFPDD</sequence>
<proteinExistence type="predicted"/>
<dbReference type="EMBL" id="AZEC01000003">
    <property type="protein sequence ID" value="KRL13719.1"/>
    <property type="molecule type" value="Genomic_DNA"/>
</dbReference>
<evidence type="ECO:0000313" key="2">
    <source>
        <dbReference type="EMBL" id="KRL13719.1"/>
    </source>
</evidence>
<reference evidence="2 3" key="1">
    <citation type="journal article" date="2015" name="Genome Announc.">
        <title>Expanding the biotechnology potential of lactobacilli through comparative genomics of 213 strains and associated genera.</title>
        <authorList>
            <person name="Sun Z."/>
            <person name="Harris H.M."/>
            <person name="McCann A."/>
            <person name="Guo C."/>
            <person name="Argimon S."/>
            <person name="Zhang W."/>
            <person name="Yang X."/>
            <person name="Jeffery I.B."/>
            <person name="Cooney J.C."/>
            <person name="Kagawa T.F."/>
            <person name="Liu W."/>
            <person name="Song Y."/>
            <person name="Salvetti E."/>
            <person name="Wrobel A."/>
            <person name="Rasinkangas P."/>
            <person name="Parkhill J."/>
            <person name="Rea M.C."/>
            <person name="O'Sullivan O."/>
            <person name="Ritari J."/>
            <person name="Douillard F.P."/>
            <person name="Paul Ross R."/>
            <person name="Yang R."/>
            <person name="Briner A.E."/>
            <person name="Felis G.E."/>
            <person name="de Vos W.M."/>
            <person name="Barrangou R."/>
            <person name="Klaenhammer T.R."/>
            <person name="Caufield P.W."/>
            <person name="Cui Y."/>
            <person name="Zhang H."/>
            <person name="O'Toole P.W."/>
        </authorList>
    </citation>
    <scope>NUCLEOTIDE SEQUENCE [LARGE SCALE GENOMIC DNA]</scope>
    <source>
        <strain evidence="2 3">DSM 12744</strain>
    </source>
</reference>
<keyword evidence="3" id="KW-1185">Reference proteome</keyword>